<dbReference type="Pfam" id="PF18102">
    <property type="entry name" value="DTC"/>
    <property type="match status" value="1"/>
</dbReference>
<evidence type="ECO:0000256" key="6">
    <source>
        <dbReference type="ARBA" id="ARBA00022723"/>
    </source>
</evidence>
<feature type="compositionally biased region" description="Polar residues" evidence="10">
    <location>
        <begin position="885"/>
        <end position="901"/>
    </location>
</feature>
<keyword evidence="8" id="KW-0862">Zinc</keyword>
<dbReference type="Gene3D" id="3.30.40.10">
    <property type="entry name" value="Zinc/RING finger domain, C3HC4 (zinc finger)"/>
    <property type="match status" value="1"/>
</dbReference>
<comment type="pathway">
    <text evidence="2">Protein modification; protein ubiquitination.</text>
</comment>
<feature type="compositionally biased region" description="Basic residues" evidence="10">
    <location>
        <begin position="956"/>
        <end position="968"/>
    </location>
</feature>
<feature type="compositionally biased region" description="Polar residues" evidence="10">
    <location>
        <begin position="420"/>
        <end position="431"/>
    </location>
</feature>
<dbReference type="InterPro" id="IPR013083">
    <property type="entry name" value="Znf_RING/FYVE/PHD"/>
</dbReference>
<dbReference type="Gene3D" id="3.30.390.130">
    <property type="match status" value="1"/>
</dbReference>
<dbReference type="GO" id="GO:0008270">
    <property type="term" value="F:zinc ion binding"/>
    <property type="evidence" value="ECO:0007669"/>
    <property type="project" value="UniProtKB-KW"/>
</dbReference>
<dbReference type="AlphaFoldDB" id="A0ABD3VVC5"/>
<evidence type="ECO:0000256" key="1">
    <source>
        <dbReference type="ARBA" id="ARBA00000900"/>
    </source>
</evidence>
<evidence type="ECO:0000313" key="14">
    <source>
        <dbReference type="Proteomes" id="UP001634394"/>
    </source>
</evidence>
<feature type="compositionally biased region" description="Low complexity" evidence="10">
    <location>
        <begin position="798"/>
        <end position="818"/>
    </location>
</feature>
<dbReference type="EMBL" id="JBJQND010000010">
    <property type="protein sequence ID" value="KAL3864978.1"/>
    <property type="molecule type" value="Genomic_DNA"/>
</dbReference>
<feature type="compositionally biased region" description="Polar residues" evidence="10">
    <location>
        <begin position="917"/>
        <end position="926"/>
    </location>
</feature>
<feature type="compositionally biased region" description="Basic and acidic residues" evidence="10">
    <location>
        <begin position="196"/>
        <end position="211"/>
    </location>
</feature>
<evidence type="ECO:0000256" key="9">
    <source>
        <dbReference type="PROSITE-ProRule" id="PRU00175"/>
    </source>
</evidence>
<dbReference type="SUPFAM" id="SSF52949">
    <property type="entry name" value="Macro domain-like"/>
    <property type="match status" value="1"/>
</dbReference>
<feature type="compositionally biased region" description="Polar residues" evidence="10">
    <location>
        <begin position="934"/>
        <end position="955"/>
    </location>
</feature>
<dbReference type="PROSITE" id="PS50089">
    <property type="entry name" value="ZF_RING_2"/>
    <property type="match status" value="1"/>
</dbReference>
<comment type="catalytic activity">
    <reaction evidence="1">
        <text>S-ubiquitinyl-[E2 ubiquitin-conjugating enzyme]-L-cysteine + [acceptor protein]-L-lysine = [E2 ubiquitin-conjugating enzyme]-L-cysteine + N(6)-ubiquitinyl-[acceptor protein]-L-lysine.</text>
        <dbReference type="EC" id="2.3.2.27"/>
    </reaction>
</comment>
<protein>
    <recommendedName>
        <fullName evidence="4">RING-type E3 ubiquitin transferase</fullName>
        <ecNumber evidence="4">2.3.2.27</ecNumber>
    </recommendedName>
</protein>
<dbReference type="CDD" id="cd09633">
    <property type="entry name" value="Deltex_C"/>
    <property type="match status" value="1"/>
</dbReference>
<evidence type="ECO:0000259" key="12">
    <source>
        <dbReference type="PROSITE" id="PS51154"/>
    </source>
</evidence>
<dbReference type="SMART" id="SM00506">
    <property type="entry name" value="A1pp"/>
    <property type="match status" value="1"/>
</dbReference>
<feature type="compositionally biased region" description="Low complexity" evidence="10">
    <location>
        <begin position="711"/>
        <end position="723"/>
    </location>
</feature>
<evidence type="ECO:0000256" key="8">
    <source>
        <dbReference type="ARBA" id="ARBA00022833"/>
    </source>
</evidence>
<dbReference type="PANTHER" id="PTHR12622">
    <property type="entry name" value="DELTEX-RELATED"/>
    <property type="match status" value="1"/>
</dbReference>
<dbReference type="InterPro" id="IPR039399">
    <property type="entry name" value="Deltex_C_sf"/>
</dbReference>
<reference evidence="13 14" key="1">
    <citation type="submission" date="2024-11" db="EMBL/GenBank/DDBJ databases">
        <title>Chromosome-level genome assembly of the freshwater bivalve Anodonta woodiana.</title>
        <authorList>
            <person name="Chen X."/>
        </authorList>
    </citation>
    <scope>NUCLEOTIDE SEQUENCE [LARGE SCALE GENOMIC DNA]</scope>
    <source>
        <strain evidence="13">MN2024</strain>
        <tissue evidence="13">Gills</tissue>
    </source>
</reference>
<dbReference type="EMBL" id="JBJQND010000010">
    <property type="protein sequence ID" value="KAL3864977.1"/>
    <property type="molecule type" value="Genomic_DNA"/>
</dbReference>
<proteinExistence type="inferred from homology"/>
<gene>
    <name evidence="13" type="ORF">ACJMK2_006617</name>
</gene>
<dbReference type="InterPro" id="IPR039396">
    <property type="entry name" value="Deltex_C"/>
</dbReference>
<feature type="region of interest" description="Disordered" evidence="10">
    <location>
        <begin position="674"/>
        <end position="1000"/>
    </location>
</feature>
<dbReference type="Pfam" id="PF23085">
    <property type="entry name" value="RRM_PARP14_3"/>
    <property type="match status" value="1"/>
</dbReference>
<feature type="compositionally biased region" description="Low complexity" evidence="10">
    <location>
        <begin position="739"/>
        <end position="753"/>
    </location>
</feature>
<feature type="compositionally biased region" description="Basic and acidic residues" evidence="10">
    <location>
        <begin position="165"/>
        <end position="174"/>
    </location>
</feature>
<dbReference type="PROSITE" id="PS51154">
    <property type="entry name" value="MACRO"/>
    <property type="match status" value="1"/>
</dbReference>
<dbReference type="InterPro" id="IPR039398">
    <property type="entry name" value="Deltex_fam"/>
</dbReference>
<dbReference type="InterPro" id="IPR017907">
    <property type="entry name" value="Znf_RING_CS"/>
</dbReference>
<dbReference type="Pfam" id="PF01661">
    <property type="entry name" value="Macro"/>
    <property type="match status" value="1"/>
</dbReference>
<comment type="similarity">
    <text evidence="3">Belongs to the Deltex family.</text>
</comment>
<dbReference type="Proteomes" id="UP001634394">
    <property type="component" value="Unassembled WGS sequence"/>
</dbReference>
<dbReference type="Pfam" id="PF00097">
    <property type="entry name" value="zf-C3HC4"/>
    <property type="match status" value="1"/>
</dbReference>
<dbReference type="SUPFAM" id="SSF57850">
    <property type="entry name" value="RING/U-box"/>
    <property type="match status" value="1"/>
</dbReference>
<feature type="region of interest" description="Disordered" evidence="10">
    <location>
        <begin position="165"/>
        <end position="259"/>
    </location>
</feature>
<accession>A0ABD3VVC5</accession>
<comment type="caution">
    <text evidence="13">The sequence shown here is derived from an EMBL/GenBank/DDBJ whole genome shotgun (WGS) entry which is preliminary data.</text>
</comment>
<evidence type="ECO:0000256" key="5">
    <source>
        <dbReference type="ARBA" id="ARBA00022679"/>
    </source>
</evidence>
<keyword evidence="6" id="KW-0479">Metal-binding</keyword>
<keyword evidence="5" id="KW-0808">Transferase</keyword>
<dbReference type="InterPro" id="IPR018957">
    <property type="entry name" value="Znf_C3HC4_RING-type"/>
</dbReference>
<evidence type="ECO:0000256" key="3">
    <source>
        <dbReference type="ARBA" id="ARBA00009413"/>
    </source>
</evidence>
<feature type="compositionally biased region" description="Basic and acidic residues" evidence="10">
    <location>
        <begin position="696"/>
        <end position="709"/>
    </location>
</feature>
<dbReference type="Gene3D" id="3.40.220.10">
    <property type="entry name" value="Leucine Aminopeptidase, subunit E, domain 1"/>
    <property type="match status" value="1"/>
</dbReference>
<feature type="compositionally biased region" description="Low complexity" evidence="10">
    <location>
        <begin position="849"/>
        <end position="876"/>
    </location>
</feature>
<keyword evidence="14" id="KW-1185">Reference proteome</keyword>
<feature type="compositionally biased region" description="Basic residues" evidence="10">
    <location>
        <begin position="230"/>
        <end position="239"/>
    </location>
</feature>
<dbReference type="InterPro" id="IPR043472">
    <property type="entry name" value="Macro_dom-like"/>
</dbReference>
<evidence type="ECO:0000313" key="13">
    <source>
        <dbReference type="EMBL" id="KAL3864978.1"/>
    </source>
</evidence>
<organism evidence="13 14">
    <name type="scientific">Sinanodonta woodiana</name>
    <name type="common">Chinese pond mussel</name>
    <name type="synonym">Anodonta woodiana</name>
    <dbReference type="NCBI Taxonomy" id="1069815"/>
    <lineage>
        <taxon>Eukaryota</taxon>
        <taxon>Metazoa</taxon>
        <taxon>Spiralia</taxon>
        <taxon>Lophotrochozoa</taxon>
        <taxon>Mollusca</taxon>
        <taxon>Bivalvia</taxon>
        <taxon>Autobranchia</taxon>
        <taxon>Heteroconchia</taxon>
        <taxon>Palaeoheterodonta</taxon>
        <taxon>Unionida</taxon>
        <taxon>Unionoidea</taxon>
        <taxon>Unionidae</taxon>
        <taxon>Unioninae</taxon>
        <taxon>Sinanodonta</taxon>
    </lineage>
</organism>
<feature type="compositionally biased region" description="Basic residues" evidence="10">
    <location>
        <begin position="676"/>
        <end position="687"/>
    </location>
</feature>
<sequence length="1251" mass="137704">MAGIRVLMSKSLLDKLEINDLREMLKAHFEDRRYGGSDIKEMHFPILQNEAVIIYKDSSVVDGVMRTVHTIDGKKLCVRRLPMCQIYQRLHADLDPDMASIIQGCGMIDILQREIQLEMQYGKKKKTLIGFVGSWYQLEMAWNFIDSLMAQQERMLLENELHDSSYSDNIDGKGRHSRSFPSSVEDKSLSVLSLDQEPRRIQQRKEHRNSEEDLNGFAVKGVESETSPARQRKHEKKVGRAAYKETQHQELSSQQKEKRTKTEMMAEHDMPESLLLGEIKSDHLNASCAGKEDTSKSSICSGGNYAEPAQIQHKVEYDTLSNLPRTEGLNGKQETELDAGKNVEDAVGRMQTKQCLIDNMDESDGTPSLDLRGYGFAVMDHSLPGGVETNARHGDRTGNETFDYFASIKDESSVSKERIQNNGDGVTNSKSVPDLDDSTEQNGDSFMGQAFQREDSVIPFSTDLNVPQLEFTIGDINVVVLRGDITEEKSEGIVSPASINLDNRAGAAKVIAVAAGNELQKECKDFIKKHHFLDVTEVMHTSAGGRLNGKVTCVLHAAGPIWQEKSRNDETFQDELTTTYVNCFHLAEKRWLRSLSLPLISSGIFGGPIHLCVRSFIDGLLIFIINLGKKPHLQEIRLINIDLEGTQLTIVILQQLLEMGLNKLTREALTNFDKTHGKKPTTTKLKRSSSLPRSVKKAEVLTAMDKEAKTVPPSRGRSSSVSRKTNSNKVKETHSGLVTAATSTQTKSSSMATHAASRRSERDQDDNGSSYSRIERDGQSASAGRPFSPGLNLKSQKSSGSSSTGTRPTSSTGMTSGGSERDQGDSGSSFSTIERDGQSASAGRPFSPGPSLKGQKSSGSSSTRTRPTSSTGMTSGRSERDQDDNGSSFPLGTGRDGQSASGVRPLSAAPSMESQKRTGSSRSQTGPLEGGSVGQTKNPPQIKQSLFSQEPNATASKKKERGYLKKAKSQPLKAVHDSQDSDSNMESPRSPRGDNSDDSLVYPQAATSEKMFARRDLKPPENMFSSLPLDLEKLSHKSNSRTAATLPLGLSQRHVVERDMDTVCPICLELMHKPKSLPKCNHKFCSACIDKYFKTCKPVCPQCGYVYGVIKGDQPKGGKMTYKIDKDMTVPGYEDAEGAIIITYEIPGGKQEDHHPRPGHMYNGLYRSAYLPNCSEGRLVLKLLQRAFDAGLTFTIGESKTTGRDNTITWNDIHHKTSIHGGSTNFGYPDPTYLQRVQEELAAKGITKDMV</sequence>
<feature type="region of interest" description="Disordered" evidence="10">
    <location>
        <begin position="413"/>
        <end position="441"/>
    </location>
</feature>
<evidence type="ECO:0000259" key="11">
    <source>
        <dbReference type="PROSITE" id="PS50089"/>
    </source>
</evidence>
<evidence type="ECO:0000256" key="2">
    <source>
        <dbReference type="ARBA" id="ARBA00004906"/>
    </source>
</evidence>
<dbReference type="GO" id="GO:0061630">
    <property type="term" value="F:ubiquitin protein ligase activity"/>
    <property type="evidence" value="ECO:0007669"/>
    <property type="project" value="UniProtKB-EC"/>
</dbReference>
<keyword evidence="7 9" id="KW-0863">Zinc-finger</keyword>
<evidence type="ECO:0000256" key="7">
    <source>
        <dbReference type="ARBA" id="ARBA00022771"/>
    </source>
</evidence>
<dbReference type="InterPro" id="IPR012677">
    <property type="entry name" value="Nucleotide-bd_a/b_plait_sf"/>
</dbReference>
<dbReference type="Gene3D" id="3.30.70.330">
    <property type="match status" value="1"/>
</dbReference>
<evidence type="ECO:0000256" key="10">
    <source>
        <dbReference type="SAM" id="MobiDB-lite"/>
    </source>
</evidence>
<dbReference type="SMART" id="SM00184">
    <property type="entry name" value="RING"/>
    <property type="match status" value="1"/>
</dbReference>
<dbReference type="EC" id="2.3.2.27" evidence="4"/>
<dbReference type="InterPro" id="IPR001841">
    <property type="entry name" value="Znf_RING"/>
</dbReference>
<dbReference type="PROSITE" id="PS00518">
    <property type="entry name" value="ZF_RING_1"/>
    <property type="match status" value="1"/>
</dbReference>
<feature type="domain" description="RING-type" evidence="11">
    <location>
        <begin position="1064"/>
        <end position="1103"/>
    </location>
</feature>
<feature type="domain" description="Macro" evidence="12">
    <location>
        <begin position="465"/>
        <end position="657"/>
    </location>
</feature>
<dbReference type="InterPro" id="IPR002589">
    <property type="entry name" value="Macro_dom"/>
</dbReference>
<name>A0ABD3VVC5_SINWO</name>
<evidence type="ECO:0000256" key="4">
    <source>
        <dbReference type="ARBA" id="ARBA00012483"/>
    </source>
</evidence>